<dbReference type="GO" id="GO:0005886">
    <property type="term" value="C:plasma membrane"/>
    <property type="evidence" value="ECO:0007669"/>
    <property type="project" value="UniProtKB-SubCell"/>
</dbReference>
<keyword evidence="4 7" id="KW-0812">Transmembrane</keyword>
<evidence type="ECO:0000256" key="3">
    <source>
        <dbReference type="ARBA" id="ARBA00022475"/>
    </source>
</evidence>
<feature type="transmembrane region" description="Helical" evidence="7">
    <location>
        <begin position="151"/>
        <end position="175"/>
    </location>
</feature>
<feature type="transmembrane region" description="Helical" evidence="7">
    <location>
        <begin position="117"/>
        <end position="139"/>
    </location>
</feature>
<evidence type="ECO:0000313" key="10">
    <source>
        <dbReference type="Proteomes" id="UP000505355"/>
    </source>
</evidence>
<evidence type="ECO:0000256" key="1">
    <source>
        <dbReference type="ARBA" id="ARBA00004651"/>
    </source>
</evidence>
<dbReference type="AlphaFoldDB" id="A0A7D4Q850"/>
<evidence type="ECO:0000256" key="2">
    <source>
        <dbReference type="ARBA" id="ARBA00010792"/>
    </source>
</evidence>
<keyword evidence="3 7" id="KW-1003">Cell membrane</keyword>
<keyword evidence="6 7" id="KW-0472">Membrane</keyword>
<evidence type="ECO:0000256" key="6">
    <source>
        <dbReference type="ARBA" id="ARBA00023136"/>
    </source>
</evidence>
<dbReference type="KEGG" id="mmab:HQ865_02245"/>
<dbReference type="Proteomes" id="UP000505355">
    <property type="component" value="Chromosome"/>
</dbReference>
<dbReference type="EMBL" id="CP054139">
    <property type="protein sequence ID" value="QKJ28624.1"/>
    <property type="molecule type" value="Genomic_DNA"/>
</dbReference>
<keyword evidence="5 7" id="KW-1133">Transmembrane helix</keyword>
<feature type="transmembrane region" description="Helical" evidence="7">
    <location>
        <begin position="23"/>
        <end position="42"/>
    </location>
</feature>
<sequence length="218" mass="24342">MESFWEHLHNLTDADSIISTGGFYLLLIVVYAETGLFFGFFLPGDYLLFLAGLLCATGILDVPVYVLIGSLIVAGILGNYTGYWFGYRTGPLLFSKNESLFFKKRYVTMAEAFYGKYGGMALVLGRFFPIIRTFAPIFAGVVKVDIKKFTIYNIIGSVAWVSILTLTGFFLGLKYPNLKYYLQYVILGLIVVTSIPLIIAFVKRKSFGNAGDDKTNKE</sequence>
<organism evidence="9 10">
    <name type="scientific">Mucilaginibacter mali</name>
    <dbReference type="NCBI Taxonomy" id="2740462"/>
    <lineage>
        <taxon>Bacteria</taxon>
        <taxon>Pseudomonadati</taxon>
        <taxon>Bacteroidota</taxon>
        <taxon>Sphingobacteriia</taxon>
        <taxon>Sphingobacteriales</taxon>
        <taxon>Sphingobacteriaceae</taxon>
        <taxon>Mucilaginibacter</taxon>
    </lineage>
</organism>
<dbReference type="InterPro" id="IPR032816">
    <property type="entry name" value="VTT_dom"/>
</dbReference>
<proteinExistence type="inferred from homology"/>
<evidence type="ECO:0000313" key="9">
    <source>
        <dbReference type="EMBL" id="QKJ28624.1"/>
    </source>
</evidence>
<dbReference type="PANTHER" id="PTHR30353:SF0">
    <property type="entry name" value="TRANSMEMBRANE PROTEIN"/>
    <property type="match status" value="1"/>
</dbReference>
<feature type="transmembrane region" description="Helical" evidence="7">
    <location>
        <begin position="181"/>
        <end position="202"/>
    </location>
</feature>
<dbReference type="RefSeq" id="WP_173413325.1">
    <property type="nucleotide sequence ID" value="NZ_CP054139.1"/>
</dbReference>
<evidence type="ECO:0000259" key="8">
    <source>
        <dbReference type="Pfam" id="PF09335"/>
    </source>
</evidence>
<dbReference type="PANTHER" id="PTHR30353">
    <property type="entry name" value="INNER MEMBRANE PROTEIN DEDA-RELATED"/>
    <property type="match status" value="1"/>
</dbReference>
<evidence type="ECO:0000256" key="4">
    <source>
        <dbReference type="ARBA" id="ARBA00022692"/>
    </source>
</evidence>
<feature type="transmembrane region" description="Helical" evidence="7">
    <location>
        <begin position="49"/>
        <end position="77"/>
    </location>
</feature>
<gene>
    <name evidence="9" type="ORF">HQ865_02245</name>
</gene>
<accession>A0A7D4Q850</accession>
<dbReference type="Pfam" id="PF09335">
    <property type="entry name" value="VTT_dom"/>
    <property type="match status" value="1"/>
</dbReference>
<comment type="similarity">
    <text evidence="2 7">Belongs to the DedA family.</text>
</comment>
<keyword evidence="10" id="KW-1185">Reference proteome</keyword>
<protein>
    <submittedName>
        <fullName evidence="9">VTT domain-containing protein</fullName>
    </submittedName>
</protein>
<evidence type="ECO:0000256" key="7">
    <source>
        <dbReference type="RuleBase" id="RU367016"/>
    </source>
</evidence>
<dbReference type="InterPro" id="IPR032818">
    <property type="entry name" value="DedA-like"/>
</dbReference>
<reference evidence="9 10" key="1">
    <citation type="submission" date="2020-05" db="EMBL/GenBank/DDBJ databases">
        <title>Mucilaginibacter mali sp. nov.</title>
        <authorList>
            <person name="Kim H.S."/>
            <person name="Lee K.C."/>
            <person name="Suh M.K."/>
            <person name="Kim J.-S."/>
            <person name="Han K.-I."/>
            <person name="Eom M.K."/>
            <person name="Shin Y.K."/>
            <person name="Lee J.-S."/>
        </authorList>
    </citation>
    <scope>NUCLEOTIDE SEQUENCE [LARGE SCALE GENOMIC DNA]</scope>
    <source>
        <strain evidence="9 10">G2-14</strain>
    </source>
</reference>
<evidence type="ECO:0000256" key="5">
    <source>
        <dbReference type="ARBA" id="ARBA00022989"/>
    </source>
</evidence>
<name>A0A7D4Q850_9SPHI</name>
<comment type="subcellular location">
    <subcellularLocation>
        <location evidence="1 7">Cell membrane</location>
        <topology evidence="1 7">Multi-pass membrane protein</topology>
    </subcellularLocation>
</comment>
<feature type="domain" description="VTT" evidence="8">
    <location>
        <begin position="42"/>
        <end position="168"/>
    </location>
</feature>